<feature type="non-terminal residue" evidence="2">
    <location>
        <position position="395"/>
    </location>
</feature>
<dbReference type="Pfam" id="PF01636">
    <property type="entry name" value="APH"/>
    <property type="match status" value="1"/>
</dbReference>
<evidence type="ECO:0000313" key="3">
    <source>
        <dbReference type="Proteomes" id="UP000240883"/>
    </source>
</evidence>
<dbReference type="Gene3D" id="3.90.1200.10">
    <property type="match status" value="1"/>
</dbReference>
<sequence>AASTTSTIEYEEEPFQSIKGRILEITQELAPSISSKKIGIDRMKGGGFNRVVAITIDRKSWYPFSLQSIKHLISFCFGIGRDIKDVEEYILRIPRLNTGTMPHDIVTLEFVRRYFKHPIPRVVLHNATANNPLKKAFMVQERLPGESLDRLWDKLNAAQRKNIVQKIINIHLDLQNITNRHAGIVSIDNSMLDLNTGPVKLETLPVPLPGQRNPRFEKPYTTPATHTTTKDMLSSMCERWREYEQTCWGDFVQNDIWDGFLRIIEVLHKLHLIPDKDSFHLCHMDFQMRNILGLIKSDTSVQITGILDWDSAIFAPKFFSYRAPYFLWDNDDSSEEDETCTLIVPEDAEKKMYKDLYERSVHPGQLRYAYSPEFIIARRMFRVLLQGVSSQWNID</sequence>
<accession>A0A2T2N2C7</accession>
<name>A0A2T2N2C7_CORCC</name>
<reference evidence="2 3" key="1">
    <citation type="journal article" date="2018" name="Front. Microbiol.">
        <title>Genome-Wide Analysis of Corynespora cassiicola Leaf Fall Disease Putative Effectors.</title>
        <authorList>
            <person name="Lopez D."/>
            <person name="Ribeiro S."/>
            <person name="Label P."/>
            <person name="Fumanal B."/>
            <person name="Venisse J.S."/>
            <person name="Kohler A."/>
            <person name="de Oliveira R.R."/>
            <person name="Labutti K."/>
            <person name="Lipzen A."/>
            <person name="Lail K."/>
            <person name="Bauer D."/>
            <person name="Ohm R.A."/>
            <person name="Barry K.W."/>
            <person name="Spatafora J."/>
            <person name="Grigoriev I.V."/>
            <person name="Martin F.M."/>
            <person name="Pujade-Renaud V."/>
        </authorList>
    </citation>
    <scope>NUCLEOTIDE SEQUENCE [LARGE SCALE GENOMIC DNA]</scope>
    <source>
        <strain evidence="2 3">Philippines</strain>
    </source>
</reference>
<dbReference type="Proteomes" id="UP000240883">
    <property type="component" value="Unassembled WGS sequence"/>
</dbReference>
<gene>
    <name evidence="2" type="ORF">BS50DRAFT_477570</name>
</gene>
<protein>
    <recommendedName>
        <fullName evidence="1">Aminoglycoside phosphotransferase domain-containing protein</fullName>
    </recommendedName>
</protein>
<dbReference type="OrthoDB" id="10003767at2759"/>
<dbReference type="AlphaFoldDB" id="A0A2T2N2C7"/>
<dbReference type="InterPro" id="IPR002575">
    <property type="entry name" value="Aminoglycoside_PTrfase"/>
</dbReference>
<dbReference type="EMBL" id="KZ678154">
    <property type="protein sequence ID" value="PSN59593.1"/>
    <property type="molecule type" value="Genomic_DNA"/>
</dbReference>
<evidence type="ECO:0000313" key="2">
    <source>
        <dbReference type="EMBL" id="PSN59593.1"/>
    </source>
</evidence>
<dbReference type="PANTHER" id="PTHR21310:SF56">
    <property type="entry name" value="AMINOGLYCOSIDE PHOSPHOTRANSFERASE DOMAIN-CONTAINING PROTEIN"/>
    <property type="match status" value="1"/>
</dbReference>
<organism evidence="2 3">
    <name type="scientific">Corynespora cassiicola Philippines</name>
    <dbReference type="NCBI Taxonomy" id="1448308"/>
    <lineage>
        <taxon>Eukaryota</taxon>
        <taxon>Fungi</taxon>
        <taxon>Dikarya</taxon>
        <taxon>Ascomycota</taxon>
        <taxon>Pezizomycotina</taxon>
        <taxon>Dothideomycetes</taxon>
        <taxon>Pleosporomycetidae</taxon>
        <taxon>Pleosporales</taxon>
        <taxon>Corynesporascaceae</taxon>
        <taxon>Corynespora</taxon>
    </lineage>
</organism>
<dbReference type="PANTHER" id="PTHR21310">
    <property type="entry name" value="AMINOGLYCOSIDE PHOSPHOTRANSFERASE-RELATED-RELATED"/>
    <property type="match status" value="1"/>
</dbReference>
<dbReference type="InterPro" id="IPR051678">
    <property type="entry name" value="AGP_Transferase"/>
</dbReference>
<feature type="non-terminal residue" evidence="2">
    <location>
        <position position="1"/>
    </location>
</feature>
<feature type="domain" description="Aminoglycoside phosphotransferase" evidence="1">
    <location>
        <begin position="87"/>
        <end position="312"/>
    </location>
</feature>
<dbReference type="InterPro" id="IPR011009">
    <property type="entry name" value="Kinase-like_dom_sf"/>
</dbReference>
<proteinExistence type="predicted"/>
<keyword evidence="3" id="KW-1185">Reference proteome</keyword>
<dbReference type="SUPFAM" id="SSF56112">
    <property type="entry name" value="Protein kinase-like (PK-like)"/>
    <property type="match status" value="1"/>
</dbReference>
<evidence type="ECO:0000259" key="1">
    <source>
        <dbReference type="Pfam" id="PF01636"/>
    </source>
</evidence>